<accession>A0AAC9SR77</accession>
<proteinExistence type="predicted"/>
<dbReference type="EMBL" id="CP021922">
    <property type="protein sequence ID" value="ASC05089.1"/>
    <property type="molecule type" value="Genomic_DNA"/>
</dbReference>
<dbReference type="Proteomes" id="UP000196816">
    <property type="component" value="Chromosome"/>
</dbReference>
<reference evidence="1 2" key="1">
    <citation type="submission" date="2017-06" db="EMBL/GenBank/DDBJ databases">
        <title>Genome sequence of Acetobacter pasteurianus subsp. pasteurianus strain SRCM101468.</title>
        <authorList>
            <person name="Cho S.H."/>
        </authorList>
    </citation>
    <scope>NUCLEOTIDE SEQUENCE [LARGE SCALE GENOMIC DNA]</scope>
    <source>
        <strain evidence="1 2">SRCM101468</strain>
    </source>
</reference>
<evidence type="ECO:0000313" key="1">
    <source>
        <dbReference type="EMBL" id="ASC05089.1"/>
    </source>
</evidence>
<name>A0AAC9SR77_ACEPA</name>
<dbReference type="Gene3D" id="2.160.20.20">
    <property type="match status" value="1"/>
</dbReference>
<sequence length="174" mass="17041">MKMSDTTNPSQITGNAKIPSDTYGDSISNVYVTGSDSIEVDAGGTATNISAAGGNGYVYGGTASNWTANSGGYIAVDSGATLNGLTLDGGYVEVNNGATINTADVSNTSNLDGKGYLIINDGTVNGGTVDSGGTIDAKGTNAIASGITASSGGKILAEQGTLDHATVESGARAC</sequence>
<organism evidence="1 2">
    <name type="scientific">Acetobacter pasteurianus subsp. pasteurianus</name>
    <dbReference type="NCBI Taxonomy" id="481145"/>
    <lineage>
        <taxon>Bacteria</taxon>
        <taxon>Pseudomonadati</taxon>
        <taxon>Pseudomonadota</taxon>
        <taxon>Alphaproteobacteria</taxon>
        <taxon>Acetobacterales</taxon>
        <taxon>Acetobacteraceae</taxon>
        <taxon>Acetobacter</taxon>
    </lineage>
</organism>
<gene>
    <name evidence="1" type="ORF">S101468_00822</name>
</gene>
<dbReference type="AlphaFoldDB" id="A0AAC9SR77"/>
<protein>
    <submittedName>
        <fullName evidence="1">Uncharacterized protein</fullName>
    </submittedName>
</protein>
<dbReference type="InterPro" id="IPR012332">
    <property type="entry name" value="Autotransporter_pectin_lyase_C"/>
</dbReference>
<evidence type="ECO:0000313" key="2">
    <source>
        <dbReference type="Proteomes" id="UP000196816"/>
    </source>
</evidence>